<dbReference type="PANTHER" id="PTHR34474">
    <property type="entry name" value="SIGNAL TRANSDUCTION PROTEIN TRAP"/>
    <property type="match status" value="1"/>
</dbReference>
<feature type="domain" description="ABM" evidence="1">
    <location>
        <begin position="66"/>
        <end position="154"/>
    </location>
</feature>
<keyword evidence="3" id="KW-0503">Monooxygenase</keyword>
<keyword evidence="5" id="KW-1185">Reference proteome</keyword>
<dbReference type="EMBL" id="JAVGVR010000001">
    <property type="protein sequence ID" value="MDQ6596483.1"/>
    <property type="molecule type" value="Genomic_DNA"/>
</dbReference>
<organism evidence="3 4">
    <name type="scientific">Bacillus salipaludis</name>
    <dbReference type="NCBI Taxonomy" id="2547811"/>
    <lineage>
        <taxon>Bacteria</taxon>
        <taxon>Bacillati</taxon>
        <taxon>Bacillota</taxon>
        <taxon>Bacilli</taxon>
        <taxon>Bacillales</taxon>
        <taxon>Bacillaceae</taxon>
        <taxon>Bacillus</taxon>
    </lineage>
</organism>
<dbReference type="Proteomes" id="UP000295132">
    <property type="component" value="Unassembled WGS sequence"/>
</dbReference>
<evidence type="ECO:0000313" key="4">
    <source>
        <dbReference type="Proteomes" id="UP000295132"/>
    </source>
</evidence>
<dbReference type="GO" id="GO:0004497">
    <property type="term" value="F:monooxygenase activity"/>
    <property type="evidence" value="ECO:0007669"/>
    <property type="project" value="UniProtKB-KW"/>
</dbReference>
<proteinExistence type="predicted"/>
<dbReference type="EC" id="1.14.-.-" evidence="2"/>
<keyword evidence="2" id="KW-0560">Oxidoreductase</keyword>
<protein>
    <submittedName>
        <fullName evidence="3">Antibiotic biosynthesis monooxygenase</fullName>
        <ecNumber evidence="2">1.14.-.-</ecNumber>
    </submittedName>
</protein>
<comment type="caution">
    <text evidence="3">The sequence shown here is derived from an EMBL/GenBank/DDBJ whole genome shotgun (WGS) entry which is preliminary data.</text>
</comment>
<evidence type="ECO:0000313" key="2">
    <source>
        <dbReference type="EMBL" id="MDQ6596483.1"/>
    </source>
</evidence>
<dbReference type="PANTHER" id="PTHR34474:SF2">
    <property type="entry name" value="SIGNAL TRANSDUCTION PROTEIN TRAP"/>
    <property type="match status" value="1"/>
</dbReference>
<gene>
    <name evidence="3" type="ORF">E2K98_26575</name>
    <name evidence="2" type="ORF">RCG21_08860</name>
</gene>
<dbReference type="Gene3D" id="3.30.70.100">
    <property type="match status" value="1"/>
</dbReference>
<accession>A0A4R5VKX1</accession>
<reference evidence="2" key="2">
    <citation type="submission" date="2023-08" db="EMBL/GenBank/DDBJ databases">
        <title>Nitrogen cycling bacteria in agricultural field soils.</title>
        <authorList>
            <person name="Jang J."/>
        </authorList>
    </citation>
    <scope>NUCLEOTIDE SEQUENCE</scope>
    <source>
        <strain evidence="2">PS3-36</strain>
    </source>
</reference>
<dbReference type="InterPro" id="IPR007138">
    <property type="entry name" value="ABM_dom"/>
</dbReference>
<dbReference type="EMBL" id="SMYO01000022">
    <property type="protein sequence ID" value="TDK57117.1"/>
    <property type="molecule type" value="Genomic_DNA"/>
</dbReference>
<evidence type="ECO:0000259" key="1">
    <source>
        <dbReference type="PROSITE" id="PS51725"/>
    </source>
</evidence>
<sequence length="167" mass="18931">MNIYMTVGTYDFLKSIEKKYPSETMITMTGGNGALLLHETNGKTVFQEPRIYEVFESAGNIQNGSMVILSNYPVTDEGRPLFEHYFKKKAQSIENEQGFIAIRALRPKDSNTYAILTVWENEMSFHSWQNTLSISTQEGEAAGENGIDTLPHIFDSEPYISQYSIPK</sequence>
<dbReference type="InterPro" id="IPR011008">
    <property type="entry name" value="Dimeric_a/b-barrel"/>
</dbReference>
<dbReference type="InterPro" id="IPR050404">
    <property type="entry name" value="Heme-degrading_MO"/>
</dbReference>
<dbReference type="AlphaFoldDB" id="A0A4R5VKX1"/>
<evidence type="ECO:0000313" key="3">
    <source>
        <dbReference type="EMBL" id="TDK57117.1"/>
    </source>
</evidence>
<dbReference type="RefSeq" id="WP_133339500.1">
    <property type="nucleotide sequence ID" value="NZ_JAVGVR010000001.1"/>
</dbReference>
<dbReference type="PROSITE" id="PS51725">
    <property type="entry name" value="ABM"/>
    <property type="match status" value="1"/>
</dbReference>
<name>A0A4R5VKX1_9BACI</name>
<dbReference type="Proteomes" id="UP001178888">
    <property type="component" value="Unassembled WGS sequence"/>
</dbReference>
<dbReference type="Pfam" id="PF03992">
    <property type="entry name" value="ABM"/>
    <property type="match status" value="1"/>
</dbReference>
<dbReference type="SUPFAM" id="SSF54909">
    <property type="entry name" value="Dimeric alpha+beta barrel"/>
    <property type="match status" value="1"/>
</dbReference>
<reference evidence="3 4" key="1">
    <citation type="submission" date="2019-03" db="EMBL/GenBank/DDBJ databases">
        <title>Bacillus niacini sp. nov. a Nicotinate-Metabolizing Mesophile Isolated from Soil.</title>
        <authorList>
            <person name="Zhang G."/>
        </authorList>
    </citation>
    <scope>NUCLEOTIDE SEQUENCE [LARGE SCALE GENOMIC DNA]</scope>
    <source>
        <strain evidence="3 4">WN066</strain>
    </source>
</reference>
<evidence type="ECO:0000313" key="5">
    <source>
        <dbReference type="Proteomes" id="UP001178888"/>
    </source>
</evidence>